<dbReference type="Proteomes" id="UP000318878">
    <property type="component" value="Unassembled WGS sequence"/>
</dbReference>
<dbReference type="GO" id="GO:0005524">
    <property type="term" value="F:ATP binding"/>
    <property type="evidence" value="ECO:0007669"/>
    <property type="project" value="UniProtKB-KW"/>
</dbReference>
<organism evidence="5 6">
    <name type="scientific">Blastopirellula retiformator</name>
    <dbReference type="NCBI Taxonomy" id="2527970"/>
    <lineage>
        <taxon>Bacteria</taxon>
        <taxon>Pseudomonadati</taxon>
        <taxon>Planctomycetota</taxon>
        <taxon>Planctomycetia</taxon>
        <taxon>Pirellulales</taxon>
        <taxon>Pirellulaceae</taxon>
        <taxon>Blastopirellula</taxon>
    </lineage>
</organism>
<protein>
    <recommendedName>
        <fullName evidence="4">ABC transporter domain-containing protein</fullName>
    </recommendedName>
</protein>
<dbReference type="AlphaFoldDB" id="A0A5C5V2E4"/>
<dbReference type="InterPro" id="IPR003439">
    <property type="entry name" value="ABC_transporter-like_ATP-bd"/>
</dbReference>
<reference evidence="5 6" key="1">
    <citation type="submission" date="2019-02" db="EMBL/GenBank/DDBJ databases">
        <title>Deep-cultivation of Planctomycetes and their phenomic and genomic characterization uncovers novel biology.</title>
        <authorList>
            <person name="Wiegand S."/>
            <person name="Jogler M."/>
            <person name="Boedeker C."/>
            <person name="Pinto D."/>
            <person name="Vollmers J."/>
            <person name="Rivas-Marin E."/>
            <person name="Kohn T."/>
            <person name="Peeters S.H."/>
            <person name="Heuer A."/>
            <person name="Rast P."/>
            <person name="Oberbeckmann S."/>
            <person name="Bunk B."/>
            <person name="Jeske O."/>
            <person name="Meyerdierks A."/>
            <person name="Storesund J.E."/>
            <person name="Kallscheuer N."/>
            <person name="Luecker S."/>
            <person name="Lage O.M."/>
            <person name="Pohl T."/>
            <person name="Merkel B.J."/>
            <person name="Hornburger P."/>
            <person name="Mueller R.-W."/>
            <person name="Bruemmer F."/>
            <person name="Labrenz M."/>
            <person name="Spormann A.M."/>
            <person name="Op Den Camp H."/>
            <person name="Overmann J."/>
            <person name="Amann R."/>
            <person name="Jetten M.S.M."/>
            <person name="Mascher T."/>
            <person name="Medema M.H."/>
            <person name="Devos D.P."/>
            <person name="Kaster A.-K."/>
            <person name="Ovreas L."/>
            <person name="Rohde M."/>
            <person name="Galperin M.Y."/>
            <person name="Jogler C."/>
        </authorList>
    </citation>
    <scope>NUCLEOTIDE SEQUENCE [LARGE SCALE GENOMIC DNA]</scope>
    <source>
        <strain evidence="5 6">Enr8</strain>
    </source>
</reference>
<dbReference type="InterPro" id="IPR017871">
    <property type="entry name" value="ABC_transporter-like_CS"/>
</dbReference>
<dbReference type="InterPro" id="IPR010230">
    <property type="entry name" value="FeS-cluster_ATPase_SufC"/>
</dbReference>
<proteinExistence type="inferred from homology"/>
<keyword evidence="3" id="KW-0067">ATP-binding</keyword>
<gene>
    <name evidence="5" type="ORF">Enr8_40350</name>
</gene>
<evidence type="ECO:0000256" key="1">
    <source>
        <dbReference type="ARBA" id="ARBA00006216"/>
    </source>
</evidence>
<dbReference type="CDD" id="cd03217">
    <property type="entry name" value="ABC_FeS_Assembly"/>
    <property type="match status" value="1"/>
</dbReference>
<dbReference type="SMART" id="SM00382">
    <property type="entry name" value="AAA"/>
    <property type="match status" value="1"/>
</dbReference>
<keyword evidence="2" id="KW-0547">Nucleotide-binding</keyword>
<evidence type="ECO:0000313" key="5">
    <source>
        <dbReference type="EMBL" id="TWT32109.1"/>
    </source>
</evidence>
<dbReference type="PANTHER" id="PTHR43204:SF1">
    <property type="entry name" value="ABC TRANSPORTER I FAMILY MEMBER 6, CHLOROPLASTIC"/>
    <property type="match status" value="1"/>
</dbReference>
<dbReference type="Gene3D" id="3.40.50.300">
    <property type="entry name" value="P-loop containing nucleotide triphosphate hydrolases"/>
    <property type="match status" value="1"/>
</dbReference>
<dbReference type="SUPFAM" id="SSF52540">
    <property type="entry name" value="P-loop containing nucleoside triphosphate hydrolases"/>
    <property type="match status" value="1"/>
</dbReference>
<comment type="similarity">
    <text evidence="1">Belongs to the ABC transporter superfamily. Ycf16 family.</text>
</comment>
<evidence type="ECO:0000313" key="6">
    <source>
        <dbReference type="Proteomes" id="UP000318878"/>
    </source>
</evidence>
<evidence type="ECO:0000256" key="3">
    <source>
        <dbReference type="ARBA" id="ARBA00022840"/>
    </source>
</evidence>
<dbReference type="GO" id="GO:0016887">
    <property type="term" value="F:ATP hydrolysis activity"/>
    <property type="evidence" value="ECO:0007669"/>
    <property type="project" value="InterPro"/>
</dbReference>
<keyword evidence="6" id="KW-1185">Reference proteome</keyword>
<feature type="domain" description="ABC transporter" evidence="4">
    <location>
        <begin position="12"/>
        <end position="259"/>
    </location>
</feature>
<dbReference type="Pfam" id="PF00005">
    <property type="entry name" value="ABC_tran"/>
    <property type="match status" value="1"/>
</dbReference>
<evidence type="ECO:0000259" key="4">
    <source>
        <dbReference type="PROSITE" id="PS50893"/>
    </source>
</evidence>
<dbReference type="EMBL" id="SJPF01000004">
    <property type="protein sequence ID" value="TWT32109.1"/>
    <property type="molecule type" value="Genomic_DNA"/>
</dbReference>
<comment type="caution">
    <text evidence="5">The sequence shown here is derived from an EMBL/GenBank/DDBJ whole genome shotgun (WGS) entry which is preliminary data.</text>
</comment>
<dbReference type="PROSITE" id="PS00211">
    <property type="entry name" value="ABC_TRANSPORTER_1"/>
    <property type="match status" value="1"/>
</dbReference>
<dbReference type="InterPro" id="IPR003593">
    <property type="entry name" value="AAA+_ATPase"/>
</dbReference>
<accession>A0A5C5V2E4</accession>
<dbReference type="NCBIfam" id="TIGR01978">
    <property type="entry name" value="sufC"/>
    <property type="match status" value="1"/>
</dbReference>
<dbReference type="PROSITE" id="PS50893">
    <property type="entry name" value="ABC_TRANSPORTER_2"/>
    <property type="match status" value="1"/>
</dbReference>
<dbReference type="PANTHER" id="PTHR43204">
    <property type="entry name" value="ABC TRANSPORTER I FAMILY MEMBER 6, CHLOROPLASTIC"/>
    <property type="match status" value="1"/>
</dbReference>
<dbReference type="InterPro" id="IPR027417">
    <property type="entry name" value="P-loop_NTPase"/>
</dbReference>
<sequence length="280" mass="31186">MGLIETSMTDVLKIENLHVAVEDKPILTGVNLTIRRGETHALMGPNGSGKSTLGYAIMGHPKYEVTGGAIWLNDENVLEMEADERARVGLFMAFQRPMSIPGVKLADFLRHATTNVRNPERKEGEELIPMREFRQEMKTKMKQLHMDLDFARRYVNDGFSGGEMKRAEILQLAMLQPKFAILDETDSGLDADAVRLASQSIAEIGGAEMGLLIITHHDKLLEHNPPDFAHVMLGGRIVETGGVELAKELHSHGYDRIRKAYPEAAEIEQEMNEEETQVAG</sequence>
<name>A0A5C5V2E4_9BACT</name>
<evidence type="ECO:0000256" key="2">
    <source>
        <dbReference type="ARBA" id="ARBA00022741"/>
    </source>
</evidence>